<name>A0A9N7UDZ3_PLEPL</name>
<evidence type="ECO:0000256" key="1">
    <source>
        <dbReference type="SAM" id="MobiDB-lite"/>
    </source>
</evidence>
<accession>A0A9N7UDZ3</accession>
<reference evidence="2" key="1">
    <citation type="submission" date="2020-03" db="EMBL/GenBank/DDBJ databases">
        <authorList>
            <person name="Weist P."/>
        </authorList>
    </citation>
    <scope>NUCLEOTIDE SEQUENCE</scope>
</reference>
<gene>
    <name evidence="2" type="ORF">PLEPLA_LOCUS18161</name>
</gene>
<evidence type="ECO:0000313" key="3">
    <source>
        <dbReference type="Proteomes" id="UP001153269"/>
    </source>
</evidence>
<feature type="non-terminal residue" evidence="2">
    <location>
        <position position="117"/>
    </location>
</feature>
<proteinExistence type="predicted"/>
<feature type="region of interest" description="Disordered" evidence="1">
    <location>
        <begin position="47"/>
        <end position="117"/>
    </location>
</feature>
<organism evidence="2 3">
    <name type="scientific">Pleuronectes platessa</name>
    <name type="common">European plaice</name>
    <dbReference type="NCBI Taxonomy" id="8262"/>
    <lineage>
        <taxon>Eukaryota</taxon>
        <taxon>Metazoa</taxon>
        <taxon>Chordata</taxon>
        <taxon>Craniata</taxon>
        <taxon>Vertebrata</taxon>
        <taxon>Euteleostomi</taxon>
        <taxon>Actinopterygii</taxon>
        <taxon>Neopterygii</taxon>
        <taxon>Teleostei</taxon>
        <taxon>Neoteleostei</taxon>
        <taxon>Acanthomorphata</taxon>
        <taxon>Carangaria</taxon>
        <taxon>Pleuronectiformes</taxon>
        <taxon>Pleuronectoidei</taxon>
        <taxon>Pleuronectidae</taxon>
        <taxon>Pleuronectes</taxon>
    </lineage>
</organism>
<comment type="caution">
    <text evidence="2">The sequence shown here is derived from an EMBL/GenBank/DDBJ whole genome shotgun (WGS) entry which is preliminary data.</text>
</comment>
<feature type="compositionally biased region" description="Basic and acidic residues" evidence="1">
    <location>
        <begin position="49"/>
        <end position="58"/>
    </location>
</feature>
<evidence type="ECO:0000313" key="2">
    <source>
        <dbReference type="EMBL" id="CAB1430179.1"/>
    </source>
</evidence>
<dbReference type="AlphaFoldDB" id="A0A9N7UDZ3"/>
<dbReference type="Proteomes" id="UP001153269">
    <property type="component" value="Unassembled WGS sequence"/>
</dbReference>
<protein>
    <submittedName>
        <fullName evidence="2">Uncharacterized protein</fullName>
    </submittedName>
</protein>
<feature type="compositionally biased region" description="Basic and acidic residues" evidence="1">
    <location>
        <begin position="68"/>
        <end position="96"/>
    </location>
</feature>
<dbReference type="EMBL" id="CADEAL010001211">
    <property type="protein sequence ID" value="CAB1430179.1"/>
    <property type="molecule type" value="Genomic_DNA"/>
</dbReference>
<sequence>MRCFGCVEERHTVRACPKQNDPAQPVLMRLRALGPPLLLLRYRSYGDPTRGEREVGDKGEEEGGVGCKHVEEKTGEEKSVEQDGGDSGRRGGEAAEGRVAWGEQMEEEEPRQIRDWA</sequence>
<keyword evidence="3" id="KW-1185">Reference proteome</keyword>